<comment type="cofactor">
    <cofactor evidence="1">
        <name>pyridoxal 5'-phosphate</name>
        <dbReference type="ChEBI" id="CHEBI:597326"/>
    </cofactor>
</comment>
<dbReference type="InterPro" id="IPR001926">
    <property type="entry name" value="TrpB-like_PALP"/>
</dbReference>
<protein>
    <submittedName>
        <fullName evidence="5">Pyridoxal-phosphate dependent enzyme</fullName>
    </submittedName>
</protein>
<dbReference type="Proteomes" id="UP001275315">
    <property type="component" value="Unassembled WGS sequence"/>
</dbReference>
<accession>A0ABU5CSE4</accession>
<evidence type="ECO:0000313" key="5">
    <source>
        <dbReference type="EMBL" id="MDY0409288.1"/>
    </source>
</evidence>
<evidence type="ECO:0000256" key="1">
    <source>
        <dbReference type="ARBA" id="ARBA00001933"/>
    </source>
</evidence>
<dbReference type="InterPro" id="IPR027278">
    <property type="entry name" value="ACCD_DCysDesulf"/>
</dbReference>
<dbReference type="EMBL" id="JAWDIQ010000002">
    <property type="protein sequence ID" value="MDY0409288.1"/>
    <property type="molecule type" value="Genomic_DNA"/>
</dbReference>
<gene>
    <name evidence="5" type="ORF">RWD45_12825</name>
</gene>
<organism evidence="5 6">
    <name type="scientific">Paracerasibacillus soli</name>
    <dbReference type="NCBI Taxonomy" id="480284"/>
    <lineage>
        <taxon>Bacteria</taxon>
        <taxon>Bacillati</taxon>
        <taxon>Bacillota</taxon>
        <taxon>Bacilli</taxon>
        <taxon>Bacillales</taxon>
        <taxon>Bacillaceae</taxon>
        <taxon>Paracerasibacillus</taxon>
    </lineage>
</organism>
<evidence type="ECO:0000256" key="2">
    <source>
        <dbReference type="ARBA" id="ARBA00008639"/>
    </source>
</evidence>
<dbReference type="InterPro" id="IPR036052">
    <property type="entry name" value="TrpB-like_PALP_sf"/>
</dbReference>
<comment type="similarity">
    <text evidence="2">Belongs to the ACC deaminase/D-cysteine desulfhydrase family.</text>
</comment>
<evidence type="ECO:0000313" key="6">
    <source>
        <dbReference type="Proteomes" id="UP001275315"/>
    </source>
</evidence>
<proteinExistence type="inferred from homology"/>
<evidence type="ECO:0000256" key="3">
    <source>
        <dbReference type="ARBA" id="ARBA00022898"/>
    </source>
</evidence>
<keyword evidence="3" id="KW-0663">Pyridoxal phosphate</keyword>
<dbReference type="RefSeq" id="WP_320380088.1">
    <property type="nucleotide sequence ID" value="NZ_JAWDIQ010000002.1"/>
</dbReference>
<reference evidence="5 6" key="1">
    <citation type="submission" date="2023-10" db="EMBL/GenBank/DDBJ databases">
        <title>Virgibacillus soli CC-YMP-6 genome.</title>
        <authorList>
            <person name="Miliotis G."/>
            <person name="Sengupta P."/>
            <person name="Hameed A."/>
            <person name="Chuvochina M."/>
            <person name="Mcdonagh F."/>
            <person name="Simpson A.C."/>
            <person name="Singh N.K."/>
            <person name="Rekha P.D."/>
            <person name="Raman K."/>
            <person name="Hugenholtz P."/>
            <person name="Venkateswaran K."/>
        </authorList>
    </citation>
    <scope>NUCLEOTIDE SEQUENCE [LARGE SCALE GENOMIC DNA]</scope>
    <source>
        <strain evidence="5 6">CC-YMP-6</strain>
    </source>
</reference>
<keyword evidence="6" id="KW-1185">Reference proteome</keyword>
<sequence length="202" mass="22590">MEELKNTLAAQGKRVFLIPVGASDALGSHGYINCYNEIVKQEKQMNIHFDSINLAIGSGGTYAGLWYGNEQARFNKKIIGYSVDNTAEEFKEEVTKIVLDIDEADESSKSAHNFDTIFINDNYVGEGYGLATDEELAFYIDFARSSGIILDPAYTGKAFRGLITEIKQGKYDDQENILFIHTGGLQGYTKEMRERIKDMLGK</sequence>
<comment type="caution">
    <text evidence="5">The sequence shown here is derived from an EMBL/GenBank/DDBJ whole genome shotgun (WGS) entry which is preliminary data.</text>
</comment>
<dbReference type="Pfam" id="PF00291">
    <property type="entry name" value="PALP"/>
    <property type="match status" value="1"/>
</dbReference>
<evidence type="ECO:0000259" key="4">
    <source>
        <dbReference type="Pfam" id="PF00291"/>
    </source>
</evidence>
<dbReference type="PANTHER" id="PTHR43780:SF2">
    <property type="entry name" value="1-AMINOCYCLOPROPANE-1-CARBOXYLATE DEAMINASE-RELATED"/>
    <property type="match status" value="1"/>
</dbReference>
<name>A0ABU5CSE4_9BACI</name>
<dbReference type="Gene3D" id="3.40.50.1100">
    <property type="match status" value="1"/>
</dbReference>
<dbReference type="PANTHER" id="PTHR43780">
    <property type="entry name" value="1-AMINOCYCLOPROPANE-1-CARBOXYLATE DEAMINASE-RELATED"/>
    <property type="match status" value="1"/>
</dbReference>
<feature type="domain" description="Tryptophan synthase beta chain-like PALP" evidence="4">
    <location>
        <begin position="6"/>
        <end position="183"/>
    </location>
</feature>
<dbReference type="SUPFAM" id="SSF53686">
    <property type="entry name" value="Tryptophan synthase beta subunit-like PLP-dependent enzymes"/>
    <property type="match status" value="1"/>
</dbReference>